<dbReference type="AlphaFoldDB" id="A0AAD0BMP6"/>
<evidence type="ECO:0000313" key="5">
    <source>
        <dbReference type="EMBL" id="AUI06509.1"/>
    </source>
</evidence>
<dbReference type="Proteomes" id="UP000234414">
    <property type="component" value="Chromosome"/>
</dbReference>
<evidence type="ECO:0000256" key="1">
    <source>
        <dbReference type="ARBA" id="ARBA00010873"/>
    </source>
</evidence>
<dbReference type="Gene3D" id="3.30.930.30">
    <property type="match status" value="1"/>
</dbReference>
<reference evidence="5 6" key="1">
    <citation type="submission" date="2017-12" db="EMBL/GenBank/DDBJ databases">
        <title>Complete Genome Sequence of Stenotrophomonas maltophilia CSM2.</title>
        <authorList>
            <person name="Castro-Jaimes S."/>
            <person name="Lopez-Leal G."/>
            <person name="Barberena Jonas C."/>
            <person name="Bustos P."/>
            <person name="Perez-Oseguera A."/>
            <person name="Cevallos M.A."/>
        </authorList>
    </citation>
    <scope>NUCLEOTIDE SEQUENCE [LARGE SCALE GENOMIC DNA]</scope>
    <source>
        <strain evidence="5 6">CSM2</strain>
    </source>
</reference>
<name>A0AAD0BMP6_STEMA</name>
<evidence type="ECO:0000259" key="4">
    <source>
        <dbReference type="Pfam" id="PF03389"/>
    </source>
</evidence>
<protein>
    <submittedName>
        <fullName evidence="5">Plasmid mobilization protein</fullName>
    </submittedName>
</protein>
<gene>
    <name evidence="5" type="ORF">SmaCSM2_04710</name>
</gene>
<proteinExistence type="inferred from homology"/>
<organism evidence="5 6">
    <name type="scientific">Stenotrophomonas maltophilia</name>
    <name type="common">Pseudomonas maltophilia</name>
    <name type="synonym">Xanthomonas maltophilia</name>
    <dbReference type="NCBI Taxonomy" id="40324"/>
    <lineage>
        <taxon>Bacteria</taxon>
        <taxon>Pseudomonadati</taxon>
        <taxon>Pseudomonadota</taxon>
        <taxon>Gammaproteobacteria</taxon>
        <taxon>Lysobacterales</taxon>
        <taxon>Lysobacteraceae</taxon>
        <taxon>Stenotrophomonas</taxon>
        <taxon>Stenotrophomonas maltophilia group</taxon>
    </lineage>
</organism>
<feature type="domain" description="MobA/MobL protein" evidence="4">
    <location>
        <begin position="28"/>
        <end position="215"/>
    </location>
</feature>
<dbReference type="Pfam" id="PF03389">
    <property type="entry name" value="MobA_MobL"/>
    <property type="match status" value="1"/>
</dbReference>
<sequence length="532" mass="58767">MRGPEQGASMAIYHTRVKTFSRAQGHASTAAAAYRAGLLIIDDRTGLRHDYRRRGGVVETRCLAPDDAPDWAFDPRQLWPAAEASERRKDATVAREFEVALPHELSNEQRSDLAAEISRCLVQRYRFAVQSSIHEPQTADGLNYHVHILATTRRMDAEGLKDKTRELDGGPSGRGEVEWIRQMVGEAINAHLAAAGVSARVDHRSLKDQAAEAAEQGDELTAAELSRAPGLHMGKDATALHRRGADTVLKQGNEGIAQANNAAWDGAVADLAEQGRLMEAASDQAISVGPREVPSHAAIQSMLSPGEVTPLGNVAREVMTVEAVAAPLHRQPEATASKQALKEVLEMWAEAWIEALREKLKFTRRLLRNSAALISAHVAAPRLRGDLEELLVRLKKLKRDALRFKRRLKAEDRAQHVLAQAEFALENFESQNPRPGILNRSDWSRRRARRVRAVELGREEYQRAHEATGPKAQEDYNRRTGESLSQLENWSEVLLRRFPVLGDAPTDAPAASAPADALLAMRQAKEPGVRLH</sequence>
<dbReference type="InterPro" id="IPR005053">
    <property type="entry name" value="MobA_MobL"/>
</dbReference>
<evidence type="ECO:0000256" key="2">
    <source>
        <dbReference type="ARBA" id="ARBA00022971"/>
    </source>
</evidence>
<keyword evidence="3" id="KW-0175">Coiled coil</keyword>
<evidence type="ECO:0000256" key="3">
    <source>
        <dbReference type="SAM" id="Coils"/>
    </source>
</evidence>
<evidence type="ECO:0000313" key="6">
    <source>
        <dbReference type="Proteomes" id="UP000234414"/>
    </source>
</evidence>
<feature type="coiled-coil region" evidence="3">
    <location>
        <begin position="380"/>
        <end position="414"/>
    </location>
</feature>
<comment type="similarity">
    <text evidence="1">Belongs to the MobA/MobL family.</text>
</comment>
<dbReference type="EMBL" id="CP025298">
    <property type="protein sequence ID" value="AUI06509.1"/>
    <property type="molecule type" value="Genomic_DNA"/>
</dbReference>
<keyword evidence="2" id="KW-0184">Conjugation</keyword>
<accession>A0AAD0BMP6</accession>